<gene>
    <name evidence="4" type="ORF">SAMN02982927_02253</name>
</gene>
<dbReference type="PANTHER" id="PTHR32089">
    <property type="entry name" value="METHYL-ACCEPTING CHEMOTAXIS PROTEIN MCPB"/>
    <property type="match status" value="1"/>
</dbReference>
<evidence type="ECO:0000256" key="1">
    <source>
        <dbReference type="ARBA" id="ARBA00023224"/>
    </source>
</evidence>
<dbReference type="GO" id="GO:0020037">
    <property type="term" value="F:heme binding"/>
    <property type="evidence" value="ECO:0007669"/>
    <property type="project" value="InterPro"/>
</dbReference>
<evidence type="ECO:0000313" key="4">
    <source>
        <dbReference type="EMBL" id="SFG62799.1"/>
    </source>
</evidence>
<dbReference type="AlphaFoldDB" id="A0A1I2TFF3"/>
<dbReference type="EMBL" id="FOOY01000015">
    <property type="protein sequence ID" value="SFG62799.1"/>
    <property type="molecule type" value="Genomic_DNA"/>
</dbReference>
<dbReference type="Pfam" id="PF11563">
    <property type="entry name" value="Protoglobin"/>
    <property type="match status" value="1"/>
</dbReference>
<dbReference type="SUPFAM" id="SSF58104">
    <property type="entry name" value="Methyl-accepting chemotaxis protein (MCP) signaling domain"/>
    <property type="match status" value="1"/>
</dbReference>
<dbReference type="InterPro" id="IPR012292">
    <property type="entry name" value="Globin/Proto"/>
</dbReference>
<proteinExistence type="predicted"/>
<dbReference type="SMART" id="SM00283">
    <property type="entry name" value="MA"/>
    <property type="match status" value="1"/>
</dbReference>
<keyword evidence="5" id="KW-1185">Reference proteome</keyword>
<dbReference type="Gene3D" id="1.10.287.950">
    <property type="entry name" value="Methyl-accepting chemotaxis protein"/>
    <property type="match status" value="1"/>
</dbReference>
<dbReference type="RefSeq" id="WP_245734222.1">
    <property type="nucleotide sequence ID" value="NZ_FOOY01000015.1"/>
</dbReference>
<dbReference type="SUPFAM" id="SSF46458">
    <property type="entry name" value="Globin-like"/>
    <property type="match status" value="1"/>
</dbReference>
<dbReference type="Gene3D" id="1.10.490.10">
    <property type="entry name" value="Globins"/>
    <property type="match status" value="1"/>
</dbReference>
<accession>A0A1I2TFF3</accession>
<name>A0A1I2TFF3_9BACL</name>
<evidence type="ECO:0000313" key="5">
    <source>
        <dbReference type="Proteomes" id="UP000198752"/>
    </source>
</evidence>
<sequence length="428" mass="48602">MQLLNRREKVTSWLEKAKSEEVLIDTLDSKVLEKIEMLDIKEFDLQIMKVMRPFVEKDIERMANEFYNSFYKIEPLKKIIDKYSTIEKLSKTLAVHVLDLFSGVIDEAFIKRRFQVGIMHYRIALTPPYYMGTFQNLLSNLISIVLENVADKNEADRVIRSINKMISFEQQVVLEAYDEEYEKTLKREYEIGREDLRTAILHVSSQLTQLSEHSEEAVRSLLDQFKIVRENAQKRDTVSRNAKQHASEGQKQLEQLFVQVMAASQSVKEMGKMVGELETSSQQIGQVTLLVKEISEQTHILAINSAIEAARAGEYGKGFTVVAQEIQKLAEETNKAMVQISELIHKSTTVTGDVVTSLDKTTSIIQKSMQESKHTGEKFESIIESADQSSNLSSVTEHSINELAAITEQISTGVETLVVSADQLKSQL</sequence>
<evidence type="ECO:0000259" key="3">
    <source>
        <dbReference type="PROSITE" id="PS50111"/>
    </source>
</evidence>
<protein>
    <submittedName>
        <fullName evidence="4">Heam-based aerotactic trancducer</fullName>
    </submittedName>
</protein>
<dbReference type="InterPro" id="IPR009050">
    <property type="entry name" value="Globin-like_sf"/>
</dbReference>
<dbReference type="GO" id="GO:0019825">
    <property type="term" value="F:oxygen binding"/>
    <property type="evidence" value="ECO:0007669"/>
    <property type="project" value="InterPro"/>
</dbReference>
<reference evidence="5" key="1">
    <citation type="submission" date="2016-10" db="EMBL/GenBank/DDBJ databases">
        <authorList>
            <person name="Varghese N."/>
            <person name="Submissions S."/>
        </authorList>
    </citation>
    <scope>NUCLEOTIDE SEQUENCE [LARGE SCALE GENOMIC DNA]</scope>
    <source>
        <strain evidence="5">ATCC 700379</strain>
    </source>
</reference>
<dbReference type="GO" id="GO:0016020">
    <property type="term" value="C:membrane"/>
    <property type="evidence" value="ECO:0007669"/>
    <property type="project" value="InterPro"/>
</dbReference>
<dbReference type="PANTHER" id="PTHR32089:SF112">
    <property type="entry name" value="LYSOZYME-LIKE PROTEIN-RELATED"/>
    <property type="match status" value="1"/>
</dbReference>
<dbReference type="GO" id="GO:0007165">
    <property type="term" value="P:signal transduction"/>
    <property type="evidence" value="ECO:0007669"/>
    <property type="project" value="UniProtKB-KW"/>
</dbReference>
<dbReference type="InterPro" id="IPR039379">
    <property type="entry name" value="Protoglobin_sensor_dom"/>
</dbReference>
<dbReference type="CDD" id="cd01068">
    <property type="entry name" value="globin_sensor"/>
    <property type="match status" value="1"/>
</dbReference>
<organism evidence="4 5">
    <name type="scientific">Sporolactobacillus nakayamae</name>
    <dbReference type="NCBI Taxonomy" id="269670"/>
    <lineage>
        <taxon>Bacteria</taxon>
        <taxon>Bacillati</taxon>
        <taxon>Bacillota</taxon>
        <taxon>Bacilli</taxon>
        <taxon>Bacillales</taxon>
        <taxon>Sporolactobacillaceae</taxon>
        <taxon>Sporolactobacillus</taxon>
    </lineage>
</organism>
<evidence type="ECO:0000256" key="2">
    <source>
        <dbReference type="PROSITE-ProRule" id="PRU00284"/>
    </source>
</evidence>
<dbReference type="STRING" id="269670.SAMN02982927_02253"/>
<keyword evidence="1 2" id="KW-0807">Transducer</keyword>
<dbReference type="Proteomes" id="UP000198752">
    <property type="component" value="Unassembled WGS sequence"/>
</dbReference>
<dbReference type="Pfam" id="PF00015">
    <property type="entry name" value="MCPsignal"/>
    <property type="match status" value="1"/>
</dbReference>
<dbReference type="PROSITE" id="PS50111">
    <property type="entry name" value="CHEMOTAXIS_TRANSDUC_2"/>
    <property type="match status" value="1"/>
</dbReference>
<dbReference type="InterPro" id="IPR044398">
    <property type="entry name" value="Globin-sensor_dom"/>
</dbReference>
<dbReference type="InterPro" id="IPR004089">
    <property type="entry name" value="MCPsignal_dom"/>
</dbReference>
<feature type="domain" description="Methyl-accepting transducer" evidence="3">
    <location>
        <begin position="212"/>
        <end position="418"/>
    </location>
</feature>